<organism evidence="3 4">
    <name type="scientific">Prauserella oleivorans</name>
    <dbReference type="NCBI Taxonomy" id="1478153"/>
    <lineage>
        <taxon>Bacteria</taxon>
        <taxon>Bacillati</taxon>
        <taxon>Actinomycetota</taxon>
        <taxon>Actinomycetes</taxon>
        <taxon>Pseudonocardiales</taxon>
        <taxon>Pseudonocardiaceae</taxon>
        <taxon>Prauserella</taxon>
    </lineage>
</organism>
<dbReference type="RefSeq" id="WP_377390963.1">
    <property type="nucleotide sequence ID" value="NZ_JBHSAN010000024.1"/>
</dbReference>
<dbReference type="InterPro" id="IPR042171">
    <property type="entry name" value="Acyl-CoA_hotdog"/>
</dbReference>
<comment type="caution">
    <text evidence="3">The sequence shown here is derived from an EMBL/GenBank/DDBJ whole genome shotgun (WGS) entry which is preliminary data.</text>
</comment>
<reference evidence="4" key="1">
    <citation type="journal article" date="2019" name="Int. J. Syst. Evol. Microbiol.">
        <title>The Global Catalogue of Microorganisms (GCM) 10K type strain sequencing project: providing services to taxonomists for standard genome sequencing and annotation.</title>
        <authorList>
            <consortium name="The Broad Institute Genomics Platform"/>
            <consortium name="The Broad Institute Genome Sequencing Center for Infectious Disease"/>
            <person name="Wu L."/>
            <person name="Ma J."/>
        </authorList>
    </citation>
    <scope>NUCLEOTIDE SEQUENCE [LARGE SCALE GENOMIC DNA]</scope>
    <source>
        <strain evidence="4">IBRC-M 10906</strain>
    </source>
</reference>
<evidence type="ECO:0000259" key="1">
    <source>
        <dbReference type="Pfam" id="PF13622"/>
    </source>
</evidence>
<dbReference type="Proteomes" id="UP001597478">
    <property type="component" value="Unassembled WGS sequence"/>
</dbReference>
<dbReference type="InterPro" id="IPR049449">
    <property type="entry name" value="TesB_ACOT8-like_N"/>
</dbReference>
<dbReference type="SUPFAM" id="SSF54637">
    <property type="entry name" value="Thioesterase/thiol ester dehydrase-isomerase"/>
    <property type="match status" value="1"/>
</dbReference>
<proteinExistence type="predicted"/>
<evidence type="ECO:0000259" key="2">
    <source>
        <dbReference type="Pfam" id="PF20789"/>
    </source>
</evidence>
<accession>A0ABW5WB97</accession>
<sequence length="258" mass="27556">MADAFYVPRGDDRYLPTASTVGPWTPDAQHFGPPSALLVRGLESIPASRDMLLARVTVEILGPAPLTELTVRTALERPGRSVELLSAELVAGTTVVAKAAAWRIVTSDTTGVTVGAAAAPRPPEDCPEADWPEGWHDGYLGAMEWRAAAGAIRAPGPATVWARQRVPLVDGEEPSPLQRLFTVADSGNGASNELDMTRWWFINSELTVHVQRPPQGEWIGLDAHTVIGPLGVGTARSILHDTRGQVAAGSQALLVRER</sequence>
<dbReference type="InterPro" id="IPR049450">
    <property type="entry name" value="ACOT8-like_C"/>
</dbReference>
<evidence type="ECO:0000313" key="3">
    <source>
        <dbReference type="EMBL" id="MFD2801002.1"/>
    </source>
</evidence>
<dbReference type="Pfam" id="PF20789">
    <property type="entry name" value="4HBT_3C"/>
    <property type="match status" value="1"/>
</dbReference>
<gene>
    <name evidence="3" type="ORF">ACFS2C_16545</name>
</gene>
<protein>
    <submittedName>
        <fullName evidence="3">Thioesterase family protein</fullName>
    </submittedName>
</protein>
<dbReference type="EMBL" id="JBHUOF010000021">
    <property type="protein sequence ID" value="MFD2801002.1"/>
    <property type="molecule type" value="Genomic_DNA"/>
</dbReference>
<dbReference type="Gene3D" id="2.40.160.210">
    <property type="entry name" value="Acyl-CoA thioesterase, double hotdog domain"/>
    <property type="match status" value="1"/>
</dbReference>
<name>A0ABW5WB97_9PSEU</name>
<keyword evidence="4" id="KW-1185">Reference proteome</keyword>
<dbReference type="Pfam" id="PF13622">
    <property type="entry name" value="4HBT_3"/>
    <property type="match status" value="1"/>
</dbReference>
<feature type="domain" description="Acyl-CoA thioesterase-like C-terminal" evidence="2">
    <location>
        <begin position="123"/>
        <end position="255"/>
    </location>
</feature>
<dbReference type="InterPro" id="IPR029069">
    <property type="entry name" value="HotDog_dom_sf"/>
</dbReference>
<evidence type="ECO:0000313" key="4">
    <source>
        <dbReference type="Proteomes" id="UP001597478"/>
    </source>
</evidence>
<feature type="domain" description="Acyl-CoA thioesterase-like N-terminal HotDog" evidence="1">
    <location>
        <begin position="22"/>
        <end position="103"/>
    </location>
</feature>